<dbReference type="SUPFAM" id="SSF52343">
    <property type="entry name" value="Ferredoxin reductase-like, C-terminal NADP-linked domain"/>
    <property type="match status" value="1"/>
</dbReference>
<keyword evidence="12 15" id="KW-0520">NAD</keyword>
<evidence type="ECO:0000256" key="8">
    <source>
        <dbReference type="ARBA" id="ARBA00022827"/>
    </source>
</evidence>
<feature type="binding site" evidence="15">
    <location>
        <begin position="212"/>
        <end position="215"/>
    </location>
    <ligand>
        <name>FAD</name>
        <dbReference type="ChEBI" id="CHEBI:57692"/>
    </ligand>
</feature>
<evidence type="ECO:0000256" key="9">
    <source>
        <dbReference type="ARBA" id="ARBA00022857"/>
    </source>
</evidence>
<dbReference type="KEGG" id="luo:HHL09_19945"/>
<dbReference type="PANTHER" id="PTHR43396">
    <property type="entry name" value="FLAVOHEMOPROTEIN"/>
    <property type="match status" value="1"/>
</dbReference>
<feature type="binding site" description="proximal binding residue" evidence="15">
    <location>
        <position position="92"/>
    </location>
    <ligand>
        <name>heme b</name>
        <dbReference type="ChEBI" id="CHEBI:60344"/>
    </ligand>
    <ligandPart>
        <name>Fe</name>
        <dbReference type="ChEBI" id="CHEBI:18248"/>
    </ligandPart>
</feature>
<keyword evidence="7 15" id="KW-0479">Metal-binding</keyword>
<evidence type="ECO:0000259" key="16">
    <source>
        <dbReference type="PROSITE" id="PS01033"/>
    </source>
</evidence>
<comment type="domain">
    <text evidence="15">Consists of two distinct domains; an N-terminal heme-containing oxygen-binding domain and a C-terminal reductase domain with binding sites for FAD and NAD(P)H.</text>
</comment>
<dbReference type="EC" id="1.14.12.17" evidence="15"/>
<comment type="similarity">
    <text evidence="1 15">In the C-terminal section; belongs to the flavoprotein pyridine nucleotide cytochrome reductase family.</text>
</comment>
<dbReference type="EMBL" id="CP051774">
    <property type="protein sequence ID" value="QJE97961.1"/>
    <property type="molecule type" value="Genomic_DNA"/>
</dbReference>
<dbReference type="InterPro" id="IPR000971">
    <property type="entry name" value="Globin"/>
</dbReference>
<feature type="binding site" evidence="15">
    <location>
        <begin position="398"/>
        <end position="401"/>
    </location>
    <ligand>
        <name>FAD</name>
        <dbReference type="ChEBI" id="CHEBI:57692"/>
    </ligand>
</feature>
<dbReference type="InterPro" id="IPR008333">
    <property type="entry name" value="Cbr1-like_FAD-bd_dom"/>
</dbReference>
<keyword evidence="3 15" id="KW-0813">Transport</keyword>
<dbReference type="Pfam" id="PF00970">
    <property type="entry name" value="FAD_binding_6"/>
    <property type="match status" value="1"/>
</dbReference>
<evidence type="ECO:0000256" key="14">
    <source>
        <dbReference type="ARBA" id="ARBA00049433"/>
    </source>
</evidence>
<comment type="catalytic activity">
    <reaction evidence="13 15">
        <text>2 nitric oxide + NADH + 2 O2 = 2 nitrate + NAD(+) + H(+)</text>
        <dbReference type="Rhea" id="RHEA:19469"/>
        <dbReference type="ChEBI" id="CHEBI:15378"/>
        <dbReference type="ChEBI" id="CHEBI:15379"/>
        <dbReference type="ChEBI" id="CHEBI:16480"/>
        <dbReference type="ChEBI" id="CHEBI:17632"/>
        <dbReference type="ChEBI" id="CHEBI:57540"/>
        <dbReference type="ChEBI" id="CHEBI:57945"/>
        <dbReference type="EC" id="1.14.12.17"/>
    </reaction>
</comment>
<dbReference type="GO" id="GO:0071949">
    <property type="term" value="F:FAD binding"/>
    <property type="evidence" value="ECO:0007669"/>
    <property type="project" value="InterPro"/>
</dbReference>
<evidence type="ECO:0000256" key="1">
    <source>
        <dbReference type="ARBA" id="ARBA00006401"/>
    </source>
</evidence>
<keyword evidence="6 15" id="KW-0285">Flavoprotein</keyword>
<evidence type="ECO:0000256" key="13">
    <source>
        <dbReference type="ARBA" id="ARBA00048649"/>
    </source>
</evidence>
<evidence type="ECO:0000256" key="4">
    <source>
        <dbReference type="ARBA" id="ARBA00022617"/>
    </source>
</evidence>
<evidence type="ECO:0000256" key="11">
    <source>
        <dbReference type="ARBA" id="ARBA00023004"/>
    </source>
</evidence>
<dbReference type="PROSITE" id="PS51384">
    <property type="entry name" value="FAD_FR"/>
    <property type="match status" value="1"/>
</dbReference>
<feature type="site" description="Influences the redox potential of the prosthetic heme and FAD groups" evidence="15">
    <location>
        <position position="91"/>
    </location>
</feature>
<evidence type="ECO:0000256" key="7">
    <source>
        <dbReference type="ARBA" id="ARBA00022723"/>
    </source>
</evidence>
<feature type="region of interest" description="Reductase" evidence="15">
    <location>
        <begin position="156"/>
        <end position="410"/>
    </location>
</feature>
<dbReference type="InterPro" id="IPR001433">
    <property type="entry name" value="OxRdtase_FAD/NAD-bd"/>
</dbReference>
<dbReference type="InterPro" id="IPR039261">
    <property type="entry name" value="FNR_nucleotide-bd"/>
</dbReference>
<gene>
    <name evidence="18" type="primary">hmpA</name>
    <name evidence="15" type="synonym">hmp</name>
    <name evidence="18" type="ORF">HHL09_19945</name>
</gene>
<dbReference type="PROSITE" id="PS01033">
    <property type="entry name" value="GLOBIN"/>
    <property type="match status" value="1"/>
</dbReference>
<dbReference type="GO" id="GO:0046210">
    <property type="term" value="P:nitric oxide catabolic process"/>
    <property type="evidence" value="ECO:0007669"/>
    <property type="project" value="TreeGrafter"/>
</dbReference>
<comment type="catalytic activity">
    <reaction evidence="14 15">
        <text>2 nitric oxide + NADPH + 2 O2 = 2 nitrate + NADP(+) + H(+)</text>
        <dbReference type="Rhea" id="RHEA:19465"/>
        <dbReference type="ChEBI" id="CHEBI:15378"/>
        <dbReference type="ChEBI" id="CHEBI:15379"/>
        <dbReference type="ChEBI" id="CHEBI:16480"/>
        <dbReference type="ChEBI" id="CHEBI:17632"/>
        <dbReference type="ChEBI" id="CHEBI:57783"/>
        <dbReference type="ChEBI" id="CHEBI:58349"/>
        <dbReference type="EC" id="1.14.12.17"/>
    </reaction>
</comment>
<dbReference type="FunFam" id="3.40.50.80:FF:000010">
    <property type="entry name" value="Flavohemoprotein"/>
    <property type="match status" value="1"/>
</dbReference>
<dbReference type="InterPro" id="IPR017927">
    <property type="entry name" value="FAD-bd_FR_type"/>
</dbReference>
<dbReference type="SUPFAM" id="SSF46458">
    <property type="entry name" value="Globin-like"/>
    <property type="match status" value="1"/>
</dbReference>
<organism evidence="18 19">
    <name type="scientific">Luteolibacter luteus</name>
    <dbReference type="NCBI Taxonomy" id="2728835"/>
    <lineage>
        <taxon>Bacteria</taxon>
        <taxon>Pseudomonadati</taxon>
        <taxon>Verrucomicrobiota</taxon>
        <taxon>Verrucomicrobiia</taxon>
        <taxon>Verrucomicrobiales</taxon>
        <taxon>Verrucomicrobiaceae</taxon>
        <taxon>Luteolibacter</taxon>
    </lineage>
</organism>
<dbReference type="GO" id="GO:0005344">
    <property type="term" value="F:oxygen carrier activity"/>
    <property type="evidence" value="ECO:0007669"/>
    <property type="project" value="UniProtKB-UniRule"/>
</dbReference>
<keyword evidence="10 15" id="KW-0560">Oxidoreductase</keyword>
<dbReference type="InterPro" id="IPR012292">
    <property type="entry name" value="Globin/Proto"/>
</dbReference>
<dbReference type="CDD" id="cd06184">
    <property type="entry name" value="flavohem_like_fad_nad_binding"/>
    <property type="match status" value="1"/>
</dbReference>
<comment type="cofactor">
    <cofactor evidence="15">
        <name>heme b</name>
        <dbReference type="ChEBI" id="CHEBI:60344"/>
    </cofactor>
    <text evidence="15">Binds 1 heme b (iron(II)-protoporphyrin IX) group per subunit.</text>
</comment>
<protein>
    <recommendedName>
        <fullName evidence="15">Flavohemoprotein</fullName>
    </recommendedName>
    <alternativeName>
        <fullName evidence="15">Flavohemoglobin</fullName>
    </alternativeName>
    <alternativeName>
        <fullName evidence="15">Hemoglobin-like protein</fullName>
    </alternativeName>
    <alternativeName>
        <fullName evidence="15">Nitric oxide dioxygenase</fullName>
        <shortName evidence="15">NO oxygenase</shortName>
        <shortName evidence="15">NOD</shortName>
        <ecNumber evidence="15">1.14.12.17</ecNumber>
    </alternativeName>
</protein>
<dbReference type="Pfam" id="PF00175">
    <property type="entry name" value="NAD_binding_1"/>
    <property type="match status" value="1"/>
</dbReference>
<feature type="site" description="Influences the redox potential of the prosthetic heme and FAD groups" evidence="15">
    <location>
        <position position="397"/>
    </location>
</feature>
<dbReference type="FunFam" id="2.40.30.10:FF:000034">
    <property type="entry name" value="Flavohemoprotein"/>
    <property type="match status" value="1"/>
</dbReference>
<dbReference type="GO" id="GO:0020037">
    <property type="term" value="F:heme binding"/>
    <property type="evidence" value="ECO:0007669"/>
    <property type="project" value="InterPro"/>
</dbReference>
<dbReference type="GO" id="GO:0046872">
    <property type="term" value="F:metal ion binding"/>
    <property type="evidence" value="ECO:0007669"/>
    <property type="project" value="UniProtKB-KW"/>
</dbReference>
<evidence type="ECO:0000256" key="6">
    <source>
        <dbReference type="ARBA" id="ARBA00022630"/>
    </source>
</evidence>
<evidence type="ECO:0000256" key="2">
    <source>
        <dbReference type="ARBA" id="ARBA00008414"/>
    </source>
</evidence>
<dbReference type="Gene3D" id="3.40.50.80">
    <property type="entry name" value="Nucleotide-binding domain of ferredoxin-NADP reductase (FNR) module"/>
    <property type="match status" value="1"/>
</dbReference>
<dbReference type="FunFam" id="1.10.490.10:FF:000003">
    <property type="entry name" value="Flavohemoprotein"/>
    <property type="match status" value="1"/>
</dbReference>
<dbReference type="PANTHER" id="PTHR43396:SF3">
    <property type="entry name" value="FLAVOHEMOPROTEIN"/>
    <property type="match status" value="1"/>
</dbReference>
<dbReference type="NCBIfam" id="NF009805">
    <property type="entry name" value="PRK13289.1"/>
    <property type="match status" value="1"/>
</dbReference>
<evidence type="ECO:0000256" key="12">
    <source>
        <dbReference type="ARBA" id="ARBA00023027"/>
    </source>
</evidence>
<dbReference type="AlphaFoldDB" id="A0A858RMZ9"/>
<evidence type="ECO:0000259" key="17">
    <source>
        <dbReference type="PROSITE" id="PS51384"/>
    </source>
</evidence>
<feature type="active site" description="Charge relay system" evidence="15">
    <location>
        <position position="102"/>
    </location>
</feature>
<dbReference type="Gene3D" id="2.40.30.10">
    <property type="entry name" value="Translation factors"/>
    <property type="match status" value="1"/>
</dbReference>
<feature type="active site" description="Charge relay system" evidence="15">
    <location>
        <position position="144"/>
    </location>
</feature>
<dbReference type="Proteomes" id="UP000501812">
    <property type="component" value="Chromosome"/>
</dbReference>
<dbReference type="RefSeq" id="WP_169456387.1">
    <property type="nucleotide sequence ID" value="NZ_CP051774.1"/>
</dbReference>
<dbReference type="SUPFAM" id="SSF63380">
    <property type="entry name" value="Riboflavin synthase domain-like"/>
    <property type="match status" value="1"/>
</dbReference>
<dbReference type="GO" id="GO:0008941">
    <property type="term" value="F:nitric oxide dioxygenase NAD(P)H activity"/>
    <property type="evidence" value="ECO:0007669"/>
    <property type="project" value="UniProtKB-UniRule"/>
</dbReference>
<keyword evidence="9 15" id="KW-0521">NADP</keyword>
<feature type="site" description="Involved in heme-bound ligand stabilization and O-O bond activation" evidence="15">
    <location>
        <position position="36"/>
    </location>
</feature>
<evidence type="ECO:0000256" key="15">
    <source>
        <dbReference type="HAMAP-Rule" id="MF_01252"/>
    </source>
</evidence>
<keyword evidence="19" id="KW-1185">Reference proteome</keyword>
<dbReference type="PRINTS" id="PR00410">
    <property type="entry name" value="PHEHYDRXLASE"/>
</dbReference>
<reference evidence="18 19" key="1">
    <citation type="submission" date="2020-04" db="EMBL/GenBank/DDBJ databases">
        <title>Luteolibacter sp. G-1-1-1 isolated from soil.</title>
        <authorList>
            <person name="Dahal R.H."/>
        </authorList>
    </citation>
    <scope>NUCLEOTIDE SEQUENCE [LARGE SCALE GENOMIC DNA]</scope>
    <source>
        <strain evidence="18 19">G-1-1-1</strain>
    </source>
</reference>
<evidence type="ECO:0000313" key="19">
    <source>
        <dbReference type="Proteomes" id="UP000501812"/>
    </source>
</evidence>
<keyword evidence="5 15" id="KW-0561">Oxygen transport</keyword>
<keyword evidence="11 15" id="KW-0408">Iron</keyword>
<dbReference type="Gene3D" id="1.10.490.10">
    <property type="entry name" value="Globins"/>
    <property type="match status" value="1"/>
</dbReference>
<sequence length="410" mass="45456">METNDKPGLTQRTIDVVKSTAPVLQQNGELLTRHFYQRMFRENPEVAPLFNRSNQESGNQQRALAGAICAFAANVDQLEVLGAAVETIAQKHAALRILPEHYPIVGANLLASIREVLGAAATDEIIDAWAEAYGFLANILIGREGHIYQIQARTEHGWNGFKSFRVARKVPESEVICSFYLVPADGGKVPSYKPGQYLTVRVADGEGSTTMRNYSLSSAPSPDHFRISVKAEPKGAVSGLLHGLKEGDVVEVGPPCGEFFLDLTEHHERPLVLLSAGVGITPVLAMLESVLAEQPQRQVIFIHGALNGRTHAFRQKLQELATGHPQLKLHVRYSEPEEKDRERRWHDSEGFIDAELIESLIPRRDCDYFFCGPKPFMSGIYRQLLAWGIPGSQVHFEFFGPKQELEAVAS</sequence>
<keyword evidence="4 15" id="KW-0349">Heme</keyword>
<comment type="cofactor">
    <cofactor evidence="15">
        <name>FAD</name>
        <dbReference type="ChEBI" id="CHEBI:57692"/>
    </cofactor>
    <text evidence="15">Binds 1 FAD per subunit.</text>
</comment>
<evidence type="ECO:0000256" key="5">
    <source>
        <dbReference type="ARBA" id="ARBA00022621"/>
    </source>
</evidence>
<evidence type="ECO:0000313" key="18">
    <source>
        <dbReference type="EMBL" id="QJE97961.1"/>
    </source>
</evidence>
<dbReference type="InterPro" id="IPR009050">
    <property type="entry name" value="Globin-like_sf"/>
</dbReference>
<feature type="binding site" evidence="15">
    <location>
        <position position="197"/>
    </location>
    <ligand>
        <name>FAD</name>
        <dbReference type="ChEBI" id="CHEBI:57692"/>
    </ligand>
</feature>
<dbReference type="InterPro" id="IPR023950">
    <property type="entry name" value="Hmp"/>
</dbReference>
<feature type="binding site" evidence="15">
    <location>
        <begin position="277"/>
        <end position="282"/>
    </location>
    <ligand>
        <name>NADP(+)</name>
        <dbReference type="ChEBI" id="CHEBI:58349"/>
    </ligand>
</feature>
<feature type="domain" description="Globin" evidence="16">
    <location>
        <begin position="8"/>
        <end position="145"/>
    </location>
</feature>
<dbReference type="GO" id="GO:0071500">
    <property type="term" value="P:cellular response to nitrosative stress"/>
    <property type="evidence" value="ECO:0007669"/>
    <property type="project" value="TreeGrafter"/>
</dbReference>
<dbReference type="Pfam" id="PF00042">
    <property type="entry name" value="Globin"/>
    <property type="match status" value="1"/>
</dbReference>
<name>A0A858RMZ9_9BACT</name>
<dbReference type="HAMAP" id="MF_01252">
    <property type="entry name" value="Hmp"/>
    <property type="match status" value="1"/>
</dbReference>
<dbReference type="InterPro" id="IPR017938">
    <property type="entry name" value="Riboflavin_synthase-like_b-brl"/>
</dbReference>
<evidence type="ECO:0000256" key="3">
    <source>
        <dbReference type="ARBA" id="ARBA00022448"/>
    </source>
</evidence>
<proteinExistence type="inferred from homology"/>
<accession>A0A858RMZ9</accession>
<evidence type="ECO:0000256" key="10">
    <source>
        <dbReference type="ARBA" id="ARBA00023002"/>
    </source>
</evidence>
<comment type="similarity">
    <text evidence="2 15">Belongs to the globin family. Two-domain flavohemoproteins subfamily.</text>
</comment>
<dbReference type="GO" id="GO:0019825">
    <property type="term" value="F:oxygen binding"/>
    <property type="evidence" value="ECO:0007669"/>
    <property type="project" value="InterPro"/>
</dbReference>
<keyword evidence="8 15" id="KW-0274">FAD</keyword>
<feature type="domain" description="FAD-binding FR-type" evidence="17">
    <location>
        <begin position="159"/>
        <end position="262"/>
    </location>
</feature>